<sequence>MRTVTAGCTQPDTKREPQKQPRAPRVEGSTFHRLQPPKQNSPSNHSEQPLSLDTMKSNLWVPGCPSRHPKSKAEHQPQDLGVVASFQARSSYAHAREVHERGYVLS</sequence>
<organism evidence="2 3">
    <name type="scientific">Chondrus crispus</name>
    <name type="common">Carrageen Irish moss</name>
    <name type="synonym">Polymorpha crispa</name>
    <dbReference type="NCBI Taxonomy" id="2769"/>
    <lineage>
        <taxon>Eukaryota</taxon>
        <taxon>Rhodophyta</taxon>
        <taxon>Florideophyceae</taxon>
        <taxon>Rhodymeniophycidae</taxon>
        <taxon>Gigartinales</taxon>
        <taxon>Gigartinaceae</taxon>
        <taxon>Chondrus</taxon>
    </lineage>
</organism>
<dbReference type="Gramene" id="CDF32080">
    <property type="protein sequence ID" value="CDF32080"/>
    <property type="gene ID" value="CHC_T00001328001"/>
</dbReference>
<dbReference type="EMBL" id="HG001459">
    <property type="protein sequence ID" value="CDF32080.1"/>
    <property type="molecule type" value="Genomic_DNA"/>
</dbReference>
<keyword evidence="3" id="KW-1185">Reference proteome</keyword>
<accession>R7Q3M9</accession>
<protein>
    <submittedName>
        <fullName evidence="2">Uncharacterized protein</fullName>
    </submittedName>
</protein>
<reference evidence="3" key="1">
    <citation type="journal article" date="2013" name="Proc. Natl. Acad. Sci. U.S.A.">
        <title>Genome structure and metabolic features in the red seaweed Chondrus crispus shed light on evolution of the Archaeplastida.</title>
        <authorList>
            <person name="Collen J."/>
            <person name="Porcel B."/>
            <person name="Carre W."/>
            <person name="Ball S.G."/>
            <person name="Chaparro C."/>
            <person name="Tonon T."/>
            <person name="Barbeyron T."/>
            <person name="Michel G."/>
            <person name="Noel B."/>
            <person name="Valentin K."/>
            <person name="Elias M."/>
            <person name="Artiguenave F."/>
            <person name="Arun A."/>
            <person name="Aury J.M."/>
            <person name="Barbosa-Neto J.F."/>
            <person name="Bothwell J.H."/>
            <person name="Bouget F.Y."/>
            <person name="Brillet L."/>
            <person name="Cabello-Hurtado F."/>
            <person name="Capella-Gutierrez S."/>
            <person name="Charrier B."/>
            <person name="Cladiere L."/>
            <person name="Cock J.M."/>
            <person name="Coelho S.M."/>
            <person name="Colleoni C."/>
            <person name="Czjzek M."/>
            <person name="Da Silva C."/>
            <person name="Delage L."/>
            <person name="Denoeud F."/>
            <person name="Deschamps P."/>
            <person name="Dittami S.M."/>
            <person name="Gabaldon T."/>
            <person name="Gachon C.M."/>
            <person name="Groisillier A."/>
            <person name="Herve C."/>
            <person name="Jabbari K."/>
            <person name="Katinka M."/>
            <person name="Kloareg B."/>
            <person name="Kowalczyk N."/>
            <person name="Labadie K."/>
            <person name="Leblanc C."/>
            <person name="Lopez P.J."/>
            <person name="McLachlan D.H."/>
            <person name="Meslet-Cladiere L."/>
            <person name="Moustafa A."/>
            <person name="Nehr Z."/>
            <person name="Nyvall Collen P."/>
            <person name="Panaud O."/>
            <person name="Partensky F."/>
            <person name="Poulain J."/>
            <person name="Rensing S.A."/>
            <person name="Rousvoal S."/>
            <person name="Samson G."/>
            <person name="Symeonidi A."/>
            <person name="Weissenbach J."/>
            <person name="Zambounis A."/>
            <person name="Wincker P."/>
            <person name="Boyen C."/>
        </authorList>
    </citation>
    <scope>NUCLEOTIDE SEQUENCE [LARGE SCALE GENOMIC DNA]</scope>
    <source>
        <strain evidence="3">cv. Stackhouse</strain>
    </source>
</reference>
<feature type="compositionally biased region" description="Polar residues" evidence="1">
    <location>
        <begin position="37"/>
        <end position="57"/>
    </location>
</feature>
<gene>
    <name evidence="2" type="ORF">CHC_T00001328001</name>
</gene>
<dbReference type="AlphaFoldDB" id="R7Q3M9"/>
<name>R7Q3M9_CHOCR</name>
<feature type="region of interest" description="Disordered" evidence="1">
    <location>
        <begin position="1"/>
        <end position="78"/>
    </location>
</feature>
<evidence type="ECO:0000313" key="2">
    <source>
        <dbReference type="EMBL" id="CDF32080.1"/>
    </source>
</evidence>
<evidence type="ECO:0000256" key="1">
    <source>
        <dbReference type="SAM" id="MobiDB-lite"/>
    </source>
</evidence>
<feature type="compositionally biased region" description="Polar residues" evidence="1">
    <location>
        <begin position="1"/>
        <end position="11"/>
    </location>
</feature>
<dbReference type="Proteomes" id="UP000012073">
    <property type="component" value="Unassembled WGS sequence"/>
</dbReference>
<evidence type="ECO:0000313" key="3">
    <source>
        <dbReference type="Proteomes" id="UP000012073"/>
    </source>
</evidence>
<dbReference type="GeneID" id="17319461"/>
<dbReference type="RefSeq" id="XP_005711745.1">
    <property type="nucleotide sequence ID" value="XM_005711688.1"/>
</dbReference>
<proteinExistence type="predicted"/>
<dbReference type="KEGG" id="ccp:CHC_T00001328001"/>